<protein>
    <submittedName>
        <fullName evidence="3">Universal stress protein UspA</fullName>
    </submittedName>
</protein>
<evidence type="ECO:0000313" key="3">
    <source>
        <dbReference type="EMBL" id="APE34845.1"/>
    </source>
</evidence>
<gene>
    <name evidence="3" type="ORF">BOX37_13815</name>
</gene>
<evidence type="ECO:0000313" key="4">
    <source>
        <dbReference type="Proteomes" id="UP000183810"/>
    </source>
</evidence>
<keyword evidence="4" id="KW-1185">Reference proteome</keyword>
<feature type="domain" description="UspA" evidence="2">
    <location>
        <begin position="9"/>
        <end position="152"/>
    </location>
</feature>
<dbReference type="AlphaFoldDB" id="A0A1J0VS37"/>
<dbReference type="EMBL" id="CP018082">
    <property type="protein sequence ID" value="APE34845.1"/>
    <property type="molecule type" value="Genomic_DNA"/>
</dbReference>
<dbReference type="OrthoDB" id="3174546at2"/>
<dbReference type="SUPFAM" id="SSF52402">
    <property type="entry name" value="Adenine nucleotide alpha hydrolases-like"/>
    <property type="match status" value="2"/>
</dbReference>
<dbReference type="KEGG" id="nsl:BOX37_13815"/>
<dbReference type="Proteomes" id="UP000183810">
    <property type="component" value="Chromosome"/>
</dbReference>
<dbReference type="PANTHER" id="PTHR46553:SF3">
    <property type="entry name" value="ADENINE NUCLEOTIDE ALPHA HYDROLASES-LIKE SUPERFAMILY PROTEIN"/>
    <property type="match status" value="1"/>
</dbReference>
<dbReference type="PANTHER" id="PTHR46553">
    <property type="entry name" value="ADENINE NUCLEOTIDE ALPHA HYDROLASES-LIKE SUPERFAMILY PROTEIN"/>
    <property type="match status" value="1"/>
</dbReference>
<sequence>MSPLGNQNQPVVVGVDGSEQSGFALRWAAEFAAHHRAPLDIVFAVEIPVDYYYGPGLTGPRDDHAALHHQGKKDVADAAATEAAALTTPIADITISTDVIEGAPIPVLRDRSTSARLIVVGSRGLGALRRTLLGSVSTSLARHAECPVAVIPDALVDAEGPVVVGVDGSACSTDAIGIAFDEAARRRTRLVAVNAWSEFYRYEARSTMQTEAEALLSESLAGYAEKYPEVQVDRVVVEDRPARAVLDASTGAQLIVVGSHGRGGFAGMTLGSVAQAVLHGAESPVIIARPRSQH</sequence>
<dbReference type="PRINTS" id="PR01438">
    <property type="entry name" value="UNVRSLSTRESS"/>
</dbReference>
<organism evidence="3 4">
    <name type="scientific">Nocardia mangyaensis</name>
    <dbReference type="NCBI Taxonomy" id="2213200"/>
    <lineage>
        <taxon>Bacteria</taxon>
        <taxon>Bacillati</taxon>
        <taxon>Actinomycetota</taxon>
        <taxon>Actinomycetes</taxon>
        <taxon>Mycobacteriales</taxon>
        <taxon>Nocardiaceae</taxon>
        <taxon>Nocardia</taxon>
    </lineage>
</organism>
<accession>A0A1J0VS37</accession>
<dbReference type="InterPro" id="IPR006015">
    <property type="entry name" value="Universal_stress_UspA"/>
</dbReference>
<reference evidence="3" key="1">
    <citation type="submission" date="2016-11" db="EMBL/GenBank/DDBJ databases">
        <authorList>
            <person name="Jaros S."/>
            <person name="Januszkiewicz K."/>
            <person name="Wedrychowicz H."/>
        </authorList>
    </citation>
    <scope>NUCLEOTIDE SEQUENCE [LARGE SCALE GENOMIC DNA]</scope>
    <source>
        <strain evidence="3">Y48</strain>
    </source>
</reference>
<dbReference type="InterPro" id="IPR006016">
    <property type="entry name" value="UspA"/>
</dbReference>
<name>A0A1J0VS37_9NOCA</name>
<dbReference type="Pfam" id="PF00582">
    <property type="entry name" value="Usp"/>
    <property type="match status" value="2"/>
</dbReference>
<feature type="domain" description="UspA" evidence="2">
    <location>
        <begin position="161"/>
        <end position="289"/>
    </location>
</feature>
<evidence type="ECO:0000259" key="2">
    <source>
        <dbReference type="Pfam" id="PF00582"/>
    </source>
</evidence>
<comment type="similarity">
    <text evidence="1">Belongs to the universal stress protein A family.</text>
</comment>
<dbReference type="InterPro" id="IPR014729">
    <property type="entry name" value="Rossmann-like_a/b/a_fold"/>
</dbReference>
<dbReference type="RefSeq" id="WP_071928029.1">
    <property type="nucleotide sequence ID" value="NZ_CP018082.1"/>
</dbReference>
<dbReference type="Gene3D" id="3.40.50.620">
    <property type="entry name" value="HUPs"/>
    <property type="match status" value="2"/>
</dbReference>
<proteinExistence type="inferred from homology"/>
<evidence type="ECO:0000256" key="1">
    <source>
        <dbReference type="ARBA" id="ARBA00008791"/>
    </source>
</evidence>